<evidence type="ECO:0000313" key="9">
    <source>
        <dbReference type="Proteomes" id="UP000509750"/>
    </source>
</evidence>
<dbReference type="PANTHER" id="PTHR30252:SF0">
    <property type="entry name" value="PEPTIDE TRANSPORTER CSTA"/>
    <property type="match status" value="1"/>
</dbReference>
<evidence type="ECO:0000259" key="7">
    <source>
        <dbReference type="Pfam" id="PF02554"/>
    </source>
</evidence>
<keyword evidence="2" id="KW-1003">Cell membrane</keyword>
<keyword evidence="4 6" id="KW-1133">Transmembrane helix</keyword>
<comment type="subcellular location">
    <subcellularLocation>
        <location evidence="1">Cell membrane</location>
        <topology evidence="1">Multi-pass membrane protein</topology>
    </subcellularLocation>
</comment>
<feature type="transmembrane region" description="Helical" evidence="6">
    <location>
        <begin position="71"/>
        <end position="92"/>
    </location>
</feature>
<dbReference type="PANTHER" id="PTHR30252">
    <property type="entry name" value="INNER MEMBRANE PEPTIDE TRANSPORTER"/>
    <property type="match status" value="1"/>
</dbReference>
<gene>
    <name evidence="8" type="ORF">HUG10_12850</name>
</gene>
<evidence type="ECO:0000256" key="5">
    <source>
        <dbReference type="ARBA" id="ARBA00023136"/>
    </source>
</evidence>
<dbReference type="GeneID" id="56029737"/>
<evidence type="ECO:0000256" key="1">
    <source>
        <dbReference type="ARBA" id="ARBA00004651"/>
    </source>
</evidence>
<feature type="transmembrane region" description="Helical" evidence="6">
    <location>
        <begin position="571"/>
        <end position="592"/>
    </location>
</feature>
<feature type="transmembrane region" description="Helical" evidence="6">
    <location>
        <begin position="162"/>
        <end position="180"/>
    </location>
</feature>
<feature type="domain" description="CstA N-terminal" evidence="7">
    <location>
        <begin position="5"/>
        <end position="396"/>
    </location>
</feature>
<dbReference type="RefSeq" id="WP_179169956.1">
    <property type="nucleotide sequence ID" value="NZ_CP058529.1"/>
</dbReference>
<organism evidence="8 9">
    <name type="scientific">Halorarum halophilum</name>
    <dbReference type="NCBI Taxonomy" id="2743090"/>
    <lineage>
        <taxon>Archaea</taxon>
        <taxon>Methanobacteriati</taxon>
        <taxon>Methanobacteriota</taxon>
        <taxon>Stenosarchaea group</taxon>
        <taxon>Halobacteria</taxon>
        <taxon>Halobacteriales</taxon>
        <taxon>Haloferacaceae</taxon>
        <taxon>Halorarum</taxon>
    </lineage>
</organism>
<dbReference type="InterPro" id="IPR051605">
    <property type="entry name" value="CstA"/>
</dbReference>
<dbReference type="Pfam" id="PF02554">
    <property type="entry name" value="CstA"/>
    <property type="match status" value="2"/>
</dbReference>
<dbReference type="KEGG" id="halg:HUG10_12850"/>
<feature type="transmembrane region" description="Helical" evidence="6">
    <location>
        <begin position="245"/>
        <end position="267"/>
    </location>
</feature>
<reference evidence="8 9" key="1">
    <citation type="submission" date="2020-07" db="EMBL/GenBank/DDBJ databases">
        <title>Gai3-2, isolated from salt lake.</title>
        <authorList>
            <person name="Cui H."/>
            <person name="Shi X."/>
        </authorList>
    </citation>
    <scope>NUCLEOTIDE SEQUENCE [LARGE SCALE GENOMIC DNA]</scope>
    <source>
        <strain evidence="8 9">Gai3-2</strain>
    </source>
</reference>
<sequence>MVQIAVLVIASLLTFTVGYFAYSKYLSQFVELDENAETPAHKYEDGQEYVPSKKPVLLGHHYSSIAGGAPIVGPITAGAAFGWLPAIAWIAIGNPLMGAVHDFMSLSASVRHEGKSIGYIVGEYVGDRGKDMLLWFAFLTIILVIAVFALVVGVVFDAYPSSATASFIYITLALAFGVYLYQLDLPFLPGAIGFVLLVFAGVWVGLQYPLALVDTGEHAAGTIHLLGDASAWNWLPLAAAQNANVAAWVPVIVVYGFVASVLPVWVLLQPRDFLTSSLLYTGVGGMLLGVIVATLLSVFGGGFSVAFSGTTYTSLETNLPAFLGFNSPLGPIFPFLFVTIACGTISGFHSLVSSGTTAKQLNNETDARDIGYGAMLGEGLLATTAVAALAIIGTTNFGSGLAGALANFPAGGAIMLGAGFGIPTAAGAAFIGLVFVSFLLTSTDTAVRLGRYMFEEIIGTPETSLEKTTTNRYVNAGLLQCVPAYLLVASGQWASLWPLFGGANQTLAALALLAATLWLANWDDSKQLISTGVPMALMLVITLTALLWIGLYRAPTSLLGAETLIDQVSYAIQIIISLTLVYLALSLAKLGYDNIKQARSSPGGTAPSDD</sequence>
<evidence type="ECO:0000256" key="4">
    <source>
        <dbReference type="ARBA" id="ARBA00022989"/>
    </source>
</evidence>
<feature type="transmembrane region" description="Helical" evidence="6">
    <location>
        <begin position="187"/>
        <end position="206"/>
    </location>
</feature>
<name>A0A7D5K202_9EURY</name>
<feature type="transmembrane region" description="Helical" evidence="6">
    <location>
        <begin position="279"/>
        <end position="312"/>
    </location>
</feature>
<feature type="transmembrane region" description="Helical" evidence="6">
    <location>
        <begin position="332"/>
        <end position="352"/>
    </location>
</feature>
<evidence type="ECO:0000256" key="2">
    <source>
        <dbReference type="ARBA" id="ARBA00022475"/>
    </source>
</evidence>
<feature type="domain" description="CstA N-terminal" evidence="7">
    <location>
        <begin position="402"/>
        <end position="545"/>
    </location>
</feature>
<dbReference type="GO" id="GO:0005886">
    <property type="term" value="C:plasma membrane"/>
    <property type="evidence" value="ECO:0007669"/>
    <property type="project" value="UniProtKB-SubCell"/>
</dbReference>
<dbReference type="EMBL" id="CP058529">
    <property type="protein sequence ID" value="QLG28381.1"/>
    <property type="molecule type" value="Genomic_DNA"/>
</dbReference>
<feature type="transmembrane region" description="Helical" evidence="6">
    <location>
        <begin position="133"/>
        <end position="156"/>
    </location>
</feature>
<evidence type="ECO:0000256" key="3">
    <source>
        <dbReference type="ARBA" id="ARBA00022692"/>
    </source>
</evidence>
<feature type="transmembrane region" description="Helical" evidence="6">
    <location>
        <begin position="413"/>
        <end position="441"/>
    </location>
</feature>
<keyword evidence="5 6" id="KW-0472">Membrane</keyword>
<protein>
    <submittedName>
        <fullName evidence="8">Carbon starvation protein A</fullName>
    </submittedName>
</protein>
<dbReference type="OrthoDB" id="77715at2157"/>
<evidence type="ECO:0000256" key="6">
    <source>
        <dbReference type="SAM" id="Phobius"/>
    </source>
</evidence>
<keyword evidence="9" id="KW-1185">Reference proteome</keyword>
<evidence type="ECO:0000313" key="8">
    <source>
        <dbReference type="EMBL" id="QLG28381.1"/>
    </source>
</evidence>
<feature type="transmembrane region" description="Helical" evidence="6">
    <location>
        <begin position="372"/>
        <end position="393"/>
    </location>
</feature>
<feature type="transmembrane region" description="Helical" evidence="6">
    <location>
        <begin position="532"/>
        <end position="551"/>
    </location>
</feature>
<dbReference type="AlphaFoldDB" id="A0A7D5K202"/>
<accession>A0A7D5K202</accession>
<dbReference type="GO" id="GO:0009267">
    <property type="term" value="P:cellular response to starvation"/>
    <property type="evidence" value="ECO:0007669"/>
    <property type="project" value="InterPro"/>
</dbReference>
<feature type="transmembrane region" description="Helical" evidence="6">
    <location>
        <begin position="473"/>
        <end position="493"/>
    </location>
</feature>
<dbReference type="Proteomes" id="UP000509750">
    <property type="component" value="Chromosome"/>
</dbReference>
<dbReference type="InterPro" id="IPR003706">
    <property type="entry name" value="CstA_N"/>
</dbReference>
<keyword evidence="3 6" id="KW-0812">Transmembrane</keyword>
<proteinExistence type="predicted"/>
<feature type="transmembrane region" description="Helical" evidence="6">
    <location>
        <begin position="499"/>
        <end position="520"/>
    </location>
</feature>